<evidence type="ECO:0000256" key="1">
    <source>
        <dbReference type="SAM" id="SignalP"/>
    </source>
</evidence>
<feature type="signal peptide" evidence="1">
    <location>
        <begin position="1"/>
        <end position="16"/>
    </location>
</feature>
<accession>A0A0E9QGF3</accession>
<dbReference type="EMBL" id="GBXM01092621">
    <property type="protein sequence ID" value="JAH15956.1"/>
    <property type="molecule type" value="Transcribed_RNA"/>
</dbReference>
<sequence>MWLLVLIYKWFHLHTALQCMQMFCISRSVMSKCQQFETLKFWG</sequence>
<organism evidence="2">
    <name type="scientific">Anguilla anguilla</name>
    <name type="common">European freshwater eel</name>
    <name type="synonym">Muraena anguilla</name>
    <dbReference type="NCBI Taxonomy" id="7936"/>
    <lineage>
        <taxon>Eukaryota</taxon>
        <taxon>Metazoa</taxon>
        <taxon>Chordata</taxon>
        <taxon>Craniata</taxon>
        <taxon>Vertebrata</taxon>
        <taxon>Euteleostomi</taxon>
        <taxon>Actinopterygii</taxon>
        <taxon>Neopterygii</taxon>
        <taxon>Teleostei</taxon>
        <taxon>Anguilliformes</taxon>
        <taxon>Anguillidae</taxon>
        <taxon>Anguilla</taxon>
    </lineage>
</organism>
<keyword evidence="1" id="KW-0732">Signal</keyword>
<proteinExistence type="predicted"/>
<dbReference type="AlphaFoldDB" id="A0A0E9QGF3"/>
<reference evidence="2" key="2">
    <citation type="journal article" date="2015" name="Fish Shellfish Immunol.">
        <title>Early steps in the European eel (Anguilla anguilla)-Vibrio vulnificus interaction in the gills: Role of the RtxA13 toxin.</title>
        <authorList>
            <person name="Callol A."/>
            <person name="Pajuelo D."/>
            <person name="Ebbesson L."/>
            <person name="Teles M."/>
            <person name="MacKenzie S."/>
            <person name="Amaro C."/>
        </authorList>
    </citation>
    <scope>NUCLEOTIDE SEQUENCE</scope>
</reference>
<protein>
    <submittedName>
        <fullName evidence="2">Uncharacterized protein</fullName>
    </submittedName>
</protein>
<reference evidence="2" key="1">
    <citation type="submission" date="2014-11" db="EMBL/GenBank/DDBJ databases">
        <authorList>
            <person name="Amaro Gonzalez C."/>
        </authorList>
    </citation>
    <scope>NUCLEOTIDE SEQUENCE</scope>
</reference>
<evidence type="ECO:0000313" key="2">
    <source>
        <dbReference type="EMBL" id="JAH15956.1"/>
    </source>
</evidence>
<feature type="chain" id="PRO_5002431061" evidence="1">
    <location>
        <begin position="17"/>
        <end position="43"/>
    </location>
</feature>
<name>A0A0E9QGF3_ANGAN</name>